<feature type="transmembrane region" description="Helical" evidence="1">
    <location>
        <begin position="35"/>
        <end position="55"/>
    </location>
</feature>
<keyword evidence="3" id="KW-1185">Reference proteome</keyword>
<proteinExistence type="predicted"/>
<keyword evidence="1" id="KW-0812">Transmembrane</keyword>
<gene>
    <name evidence="2" type="ORF">JFN93_23575</name>
</gene>
<sequence length="95" mass="10723">MMEQTKKSKRIPAPVLACGIVAAGVWWFLTSEPTTTQWIMAALVLFYACVAYLYLSLALPAPNYQMPQQDGDMMVHHVHHQDVEGLDKVISKFWG</sequence>
<evidence type="ECO:0000313" key="2">
    <source>
        <dbReference type="EMBL" id="MBJ6727699.1"/>
    </source>
</evidence>
<dbReference type="AlphaFoldDB" id="A0A8J7M2T5"/>
<protein>
    <submittedName>
        <fullName evidence="2">Uncharacterized protein</fullName>
    </submittedName>
</protein>
<reference evidence="2" key="1">
    <citation type="submission" date="2020-12" db="EMBL/GenBank/DDBJ databases">
        <title>Geomonas sp. Red875, isolated from river sediment.</title>
        <authorList>
            <person name="Xu Z."/>
            <person name="Zhang Z."/>
            <person name="Masuda Y."/>
            <person name="Itoh H."/>
            <person name="Senoo K."/>
        </authorList>
    </citation>
    <scope>NUCLEOTIDE SEQUENCE</scope>
    <source>
        <strain evidence="2">Red875</strain>
    </source>
</reference>
<evidence type="ECO:0000313" key="3">
    <source>
        <dbReference type="Proteomes" id="UP000636888"/>
    </source>
</evidence>
<keyword evidence="1" id="KW-1133">Transmembrane helix</keyword>
<evidence type="ECO:0000256" key="1">
    <source>
        <dbReference type="SAM" id="Phobius"/>
    </source>
</evidence>
<dbReference type="Proteomes" id="UP000636888">
    <property type="component" value="Unassembled WGS sequence"/>
</dbReference>
<feature type="transmembrane region" description="Helical" evidence="1">
    <location>
        <begin position="12"/>
        <end position="29"/>
    </location>
</feature>
<dbReference type="RefSeq" id="WP_199386841.1">
    <property type="nucleotide sequence ID" value="NZ_JAEMHM010000028.1"/>
</dbReference>
<comment type="caution">
    <text evidence="2">The sequence shown here is derived from an EMBL/GenBank/DDBJ whole genome shotgun (WGS) entry which is preliminary data.</text>
</comment>
<organism evidence="2 3">
    <name type="scientific">Geomesophilobacter sediminis</name>
    <dbReference type="NCBI Taxonomy" id="2798584"/>
    <lineage>
        <taxon>Bacteria</taxon>
        <taxon>Pseudomonadati</taxon>
        <taxon>Thermodesulfobacteriota</taxon>
        <taxon>Desulfuromonadia</taxon>
        <taxon>Geobacterales</taxon>
        <taxon>Geobacteraceae</taxon>
        <taxon>Geomesophilobacter</taxon>
    </lineage>
</organism>
<keyword evidence="1" id="KW-0472">Membrane</keyword>
<name>A0A8J7M2T5_9BACT</name>
<dbReference type="EMBL" id="JAEMHM010000028">
    <property type="protein sequence ID" value="MBJ6727699.1"/>
    <property type="molecule type" value="Genomic_DNA"/>
</dbReference>
<accession>A0A8J7M2T5</accession>